<evidence type="ECO:0000313" key="2">
    <source>
        <dbReference type="Proteomes" id="UP000186955"/>
    </source>
</evidence>
<comment type="caution">
    <text evidence="1">The sequence shown here is derived from an EMBL/GenBank/DDBJ whole genome shotgun (WGS) entry which is preliminary data.</text>
</comment>
<dbReference type="AlphaFoldDB" id="A0A1Q5UGC7"/>
<dbReference type="Proteomes" id="UP000186955">
    <property type="component" value="Unassembled WGS sequence"/>
</dbReference>
<keyword evidence="2" id="KW-1185">Reference proteome</keyword>
<evidence type="ECO:0000313" key="1">
    <source>
        <dbReference type="EMBL" id="OKP11530.1"/>
    </source>
</evidence>
<gene>
    <name evidence="1" type="ORF">PENSUB_3016</name>
</gene>
<reference evidence="1 2" key="1">
    <citation type="submission" date="2016-10" db="EMBL/GenBank/DDBJ databases">
        <title>Genome sequence of the ascomycete fungus Penicillium subrubescens.</title>
        <authorList>
            <person name="De Vries R.P."/>
            <person name="Peng M."/>
            <person name="Dilokpimol A."/>
            <person name="Hilden K."/>
            <person name="Makela M.R."/>
            <person name="Grigoriev I."/>
            <person name="Riley R."/>
            <person name="Granchi Z."/>
        </authorList>
    </citation>
    <scope>NUCLEOTIDE SEQUENCE [LARGE SCALE GENOMIC DNA]</scope>
    <source>
        <strain evidence="1 2">CBS 132785</strain>
    </source>
</reference>
<dbReference type="EMBL" id="MNBE01000277">
    <property type="protein sequence ID" value="OKP11530.1"/>
    <property type="molecule type" value="Genomic_DNA"/>
</dbReference>
<accession>A0A1Q5UGC7</accession>
<proteinExistence type="predicted"/>
<protein>
    <submittedName>
        <fullName evidence="1">Uncharacterized protein</fullName>
    </submittedName>
</protein>
<sequence length="207" mass="22771">MAPDTPAELKETITTLGQNTLVSKVPSDNRIQLLFDLPHLLNAEKALSTFYSPDSQNTQDRLQKLREFENRGNSLDSELFDFCILDHVPSPNTGIVRWAVYRMGYGCYFFSNDDVVLAEDSEMKQEESFVAPWRRVIVCKGLSAVTSAGTSIELTLMLMPPAPSTSPSTKSSSTGSVLQKGNFEKLAPFTNTLACRGFAAAQSPHLS</sequence>
<organism evidence="1 2">
    <name type="scientific">Penicillium subrubescens</name>
    <dbReference type="NCBI Taxonomy" id="1316194"/>
    <lineage>
        <taxon>Eukaryota</taxon>
        <taxon>Fungi</taxon>
        <taxon>Dikarya</taxon>
        <taxon>Ascomycota</taxon>
        <taxon>Pezizomycotina</taxon>
        <taxon>Eurotiomycetes</taxon>
        <taxon>Eurotiomycetidae</taxon>
        <taxon>Eurotiales</taxon>
        <taxon>Aspergillaceae</taxon>
        <taxon>Penicillium</taxon>
    </lineage>
</organism>
<name>A0A1Q5UGC7_9EURO</name>